<name>A0A5M9QRJ9_9HELI</name>
<comment type="caution">
    <text evidence="2">The sequence shown here is derived from an EMBL/GenBank/DDBJ whole genome shotgun (WGS) entry which is preliminary data.</text>
</comment>
<protein>
    <submittedName>
        <fullName evidence="2">Uncharacterized protein</fullName>
    </submittedName>
</protein>
<evidence type="ECO:0000313" key="2">
    <source>
        <dbReference type="EMBL" id="KAA8711020.1"/>
    </source>
</evidence>
<feature type="region of interest" description="Disordered" evidence="1">
    <location>
        <begin position="31"/>
        <end position="57"/>
    </location>
</feature>
<proteinExistence type="predicted"/>
<dbReference type="EMBL" id="VXKE01000005">
    <property type="protein sequence ID" value="KAA8711020.1"/>
    <property type="molecule type" value="Genomic_DNA"/>
</dbReference>
<sequence length="208" mass="22911">MSSITSTSGVNDPRAMQELFLERTNLRANQDLESQALASKLEPRQSPKELESSTNTMEKDSMLGLLSALAPAKSLDKTQGIKGLDEIDSSDKSDYKDPYDSLHRIQDTFTPSKELSAAMNAKAYVKNGLADVDSFKSMAKQLQADGVLNRDDMMAVDFLSAKAPHISLQDFDAMIKNDNLSREMRSLISQLVQKLHMVNYISGGLMSA</sequence>
<feature type="compositionally biased region" description="Basic and acidic residues" evidence="1">
    <location>
        <begin position="41"/>
        <end position="57"/>
    </location>
</feature>
<dbReference type="Proteomes" id="UP000323707">
    <property type="component" value="Unassembled WGS sequence"/>
</dbReference>
<dbReference type="AlphaFoldDB" id="A0A5M9QRJ9"/>
<reference evidence="2 3" key="1">
    <citation type="submission" date="2019-09" db="EMBL/GenBank/DDBJ databases">
        <title>Draft genome sequence of various Type strains from the CCUG.</title>
        <authorList>
            <person name="Pineiro-Iglesias B."/>
            <person name="Tunovic T."/>
            <person name="Unosson C."/>
            <person name="Inganas E."/>
            <person name="Ohlen M."/>
            <person name="Cardew S."/>
            <person name="Jensie-Markopoulos S."/>
            <person name="Salva-Serra F."/>
            <person name="Jaen-Luchoro D."/>
            <person name="Karlsson R."/>
            <person name="Svensson-Stadler L."/>
            <person name="Chun J."/>
            <person name="Moore E."/>
        </authorList>
    </citation>
    <scope>NUCLEOTIDE SEQUENCE [LARGE SCALE GENOMIC DNA]</scope>
    <source>
        <strain evidence="2 3">CCUG 32756T</strain>
    </source>
</reference>
<evidence type="ECO:0000313" key="3">
    <source>
        <dbReference type="Proteomes" id="UP000323707"/>
    </source>
</evidence>
<organism evidence="2 3">
    <name type="scientific">Helicobacter canis</name>
    <dbReference type="NCBI Taxonomy" id="29419"/>
    <lineage>
        <taxon>Bacteria</taxon>
        <taxon>Pseudomonadati</taxon>
        <taxon>Campylobacterota</taxon>
        <taxon>Epsilonproteobacteria</taxon>
        <taxon>Campylobacterales</taxon>
        <taxon>Helicobacteraceae</taxon>
        <taxon>Helicobacter</taxon>
    </lineage>
</organism>
<gene>
    <name evidence="2" type="ORF">F4V45_01890</name>
</gene>
<accession>A0A5M9QRJ9</accession>
<evidence type="ECO:0000256" key="1">
    <source>
        <dbReference type="SAM" id="MobiDB-lite"/>
    </source>
</evidence>
<dbReference type="RefSeq" id="WP_150336805.1">
    <property type="nucleotide sequence ID" value="NZ_JAERIX010000058.1"/>
</dbReference>